<sequence>MPEPTEDVVVRPGAMPVVDADQVLAGGLGRLLDARAAERFRGDVEPVDPVAGHIPGAVSCPTTAVQRPDGRYLPPDEARAALLPDGDLTGVVAAYCGSGVTASQLVLAGRDANVEIALYPGSWSHWVRDPRRPIATGD</sequence>
<keyword evidence="1" id="KW-0808">Transferase</keyword>
<dbReference type="SMART" id="SM00450">
    <property type="entry name" value="RHOD"/>
    <property type="match status" value="1"/>
</dbReference>
<evidence type="ECO:0000256" key="1">
    <source>
        <dbReference type="ARBA" id="ARBA00022679"/>
    </source>
</evidence>
<dbReference type="PANTHER" id="PTHR11364:SF27">
    <property type="entry name" value="SULFURTRANSFERASE"/>
    <property type="match status" value="1"/>
</dbReference>
<evidence type="ECO:0000256" key="2">
    <source>
        <dbReference type="ARBA" id="ARBA00022737"/>
    </source>
</evidence>
<dbReference type="RefSeq" id="WP_304600045.1">
    <property type="nucleotide sequence ID" value="NZ_JAUQYP010000001.1"/>
</dbReference>
<keyword evidence="5" id="KW-1185">Reference proteome</keyword>
<comment type="caution">
    <text evidence="4">The sequence shown here is derived from an EMBL/GenBank/DDBJ whole genome shotgun (WGS) entry which is preliminary data.</text>
</comment>
<organism evidence="4 5">
    <name type="scientific">Actinotalea lenta</name>
    <dbReference type="NCBI Taxonomy" id="3064654"/>
    <lineage>
        <taxon>Bacteria</taxon>
        <taxon>Bacillati</taxon>
        <taxon>Actinomycetota</taxon>
        <taxon>Actinomycetes</taxon>
        <taxon>Micrococcales</taxon>
        <taxon>Cellulomonadaceae</taxon>
        <taxon>Actinotalea</taxon>
    </lineage>
</organism>
<dbReference type="Pfam" id="PF00581">
    <property type="entry name" value="Rhodanese"/>
    <property type="match status" value="1"/>
</dbReference>
<gene>
    <name evidence="4" type="ORF">Q6348_04085</name>
</gene>
<evidence type="ECO:0000313" key="5">
    <source>
        <dbReference type="Proteomes" id="UP001232536"/>
    </source>
</evidence>
<dbReference type="SUPFAM" id="SSF52821">
    <property type="entry name" value="Rhodanese/Cell cycle control phosphatase"/>
    <property type="match status" value="1"/>
</dbReference>
<evidence type="ECO:0000313" key="4">
    <source>
        <dbReference type="EMBL" id="MDO8106373.1"/>
    </source>
</evidence>
<dbReference type="Proteomes" id="UP001232536">
    <property type="component" value="Unassembled WGS sequence"/>
</dbReference>
<dbReference type="EMBL" id="JAUQYP010000001">
    <property type="protein sequence ID" value="MDO8106373.1"/>
    <property type="molecule type" value="Genomic_DNA"/>
</dbReference>
<keyword evidence="2" id="KW-0677">Repeat</keyword>
<name>A0ABT9D8B2_9CELL</name>
<reference evidence="4 5" key="1">
    <citation type="submission" date="2023-07" db="EMBL/GenBank/DDBJ databases">
        <title>Description of novel actinomycetes strains, isolated from tidal flat sediment.</title>
        <authorList>
            <person name="Lu C."/>
        </authorList>
    </citation>
    <scope>NUCLEOTIDE SEQUENCE [LARGE SCALE GENOMIC DNA]</scope>
    <source>
        <strain evidence="4 5">SYSU T00b441</strain>
    </source>
</reference>
<proteinExistence type="predicted"/>
<dbReference type="PANTHER" id="PTHR11364">
    <property type="entry name" value="THIOSULFATE SULFERTANSFERASE"/>
    <property type="match status" value="1"/>
</dbReference>
<evidence type="ECO:0000259" key="3">
    <source>
        <dbReference type="PROSITE" id="PS50206"/>
    </source>
</evidence>
<dbReference type="InterPro" id="IPR036873">
    <property type="entry name" value="Rhodanese-like_dom_sf"/>
</dbReference>
<protein>
    <submittedName>
        <fullName evidence="4">Rhodanese-like domain-containing protein</fullName>
    </submittedName>
</protein>
<feature type="domain" description="Rhodanese" evidence="3">
    <location>
        <begin position="30"/>
        <end position="135"/>
    </location>
</feature>
<accession>A0ABT9D8B2</accession>
<dbReference type="InterPro" id="IPR001763">
    <property type="entry name" value="Rhodanese-like_dom"/>
</dbReference>
<dbReference type="Gene3D" id="3.40.250.10">
    <property type="entry name" value="Rhodanese-like domain"/>
    <property type="match status" value="1"/>
</dbReference>
<dbReference type="InterPro" id="IPR045078">
    <property type="entry name" value="TST/MPST-like"/>
</dbReference>
<dbReference type="PROSITE" id="PS50206">
    <property type="entry name" value="RHODANESE_3"/>
    <property type="match status" value="1"/>
</dbReference>